<feature type="transmembrane region" description="Helical" evidence="1">
    <location>
        <begin position="20"/>
        <end position="42"/>
    </location>
</feature>
<keyword evidence="3" id="KW-1185">Reference proteome</keyword>
<gene>
    <name evidence="2" type="ORF">K435DRAFT_923958</name>
</gene>
<keyword evidence="1" id="KW-1133">Transmembrane helix</keyword>
<feature type="non-terminal residue" evidence="2">
    <location>
        <position position="208"/>
    </location>
</feature>
<feature type="transmembrane region" description="Helical" evidence="1">
    <location>
        <begin position="157"/>
        <end position="178"/>
    </location>
</feature>
<protein>
    <submittedName>
        <fullName evidence="2">Uncharacterized protein</fullName>
    </submittedName>
</protein>
<proteinExistence type="predicted"/>
<feature type="transmembrane region" description="Helical" evidence="1">
    <location>
        <begin position="184"/>
        <end position="202"/>
    </location>
</feature>
<evidence type="ECO:0000256" key="1">
    <source>
        <dbReference type="SAM" id="Phobius"/>
    </source>
</evidence>
<dbReference type="AlphaFoldDB" id="A0A4S8LB12"/>
<organism evidence="2 3">
    <name type="scientific">Dendrothele bispora (strain CBS 962.96)</name>
    <dbReference type="NCBI Taxonomy" id="1314807"/>
    <lineage>
        <taxon>Eukaryota</taxon>
        <taxon>Fungi</taxon>
        <taxon>Dikarya</taxon>
        <taxon>Basidiomycota</taxon>
        <taxon>Agaricomycotina</taxon>
        <taxon>Agaricomycetes</taxon>
        <taxon>Agaricomycetidae</taxon>
        <taxon>Agaricales</taxon>
        <taxon>Agaricales incertae sedis</taxon>
        <taxon>Dendrothele</taxon>
    </lineage>
</organism>
<reference evidence="2 3" key="1">
    <citation type="journal article" date="2019" name="Nat. Ecol. Evol.">
        <title>Megaphylogeny resolves global patterns of mushroom evolution.</title>
        <authorList>
            <person name="Varga T."/>
            <person name="Krizsan K."/>
            <person name="Foldi C."/>
            <person name="Dima B."/>
            <person name="Sanchez-Garcia M."/>
            <person name="Sanchez-Ramirez S."/>
            <person name="Szollosi G.J."/>
            <person name="Szarkandi J.G."/>
            <person name="Papp V."/>
            <person name="Albert L."/>
            <person name="Andreopoulos W."/>
            <person name="Angelini C."/>
            <person name="Antonin V."/>
            <person name="Barry K.W."/>
            <person name="Bougher N.L."/>
            <person name="Buchanan P."/>
            <person name="Buyck B."/>
            <person name="Bense V."/>
            <person name="Catcheside P."/>
            <person name="Chovatia M."/>
            <person name="Cooper J."/>
            <person name="Damon W."/>
            <person name="Desjardin D."/>
            <person name="Finy P."/>
            <person name="Geml J."/>
            <person name="Haridas S."/>
            <person name="Hughes K."/>
            <person name="Justo A."/>
            <person name="Karasinski D."/>
            <person name="Kautmanova I."/>
            <person name="Kiss B."/>
            <person name="Kocsube S."/>
            <person name="Kotiranta H."/>
            <person name="LaButti K.M."/>
            <person name="Lechner B.E."/>
            <person name="Liimatainen K."/>
            <person name="Lipzen A."/>
            <person name="Lukacs Z."/>
            <person name="Mihaltcheva S."/>
            <person name="Morgado L.N."/>
            <person name="Niskanen T."/>
            <person name="Noordeloos M.E."/>
            <person name="Ohm R.A."/>
            <person name="Ortiz-Santana B."/>
            <person name="Ovrebo C."/>
            <person name="Racz N."/>
            <person name="Riley R."/>
            <person name="Savchenko A."/>
            <person name="Shiryaev A."/>
            <person name="Soop K."/>
            <person name="Spirin V."/>
            <person name="Szebenyi C."/>
            <person name="Tomsovsky M."/>
            <person name="Tulloss R.E."/>
            <person name="Uehling J."/>
            <person name="Grigoriev I.V."/>
            <person name="Vagvolgyi C."/>
            <person name="Papp T."/>
            <person name="Martin F.M."/>
            <person name="Miettinen O."/>
            <person name="Hibbett D.S."/>
            <person name="Nagy L.G."/>
        </authorList>
    </citation>
    <scope>NUCLEOTIDE SEQUENCE [LARGE SCALE GENOMIC DNA]</scope>
    <source>
        <strain evidence="2 3">CBS 962.96</strain>
    </source>
</reference>
<name>A0A4S8LB12_DENBC</name>
<keyword evidence="1" id="KW-0472">Membrane</keyword>
<dbReference type="OrthoDB" id="3038990at2759"/>
<evidence type="ECO:0000313" key="2">
    <source>
        <dbReference type="EMBL" id="THU86036.1"/>
    </source>
</evidence>
<feature type="transmembrane region" description="Helical" evidence="1">
    <location>
        <begin position="94"/>
        <end position="119"/>
    </location>
</feature>
<evidence type="ECO:0000313" key="3">
    <source>
        <dbReference type="Proteomes" id="UP000297245"/>
    </source>
</evidence>
<dbReference type="EMBL" id="ML179516">
    <property type="protein sequence ID" value="THU86036.1"/>
    <property type="molecule type" value="Genomic_DNA"/>
</dbReference>
<feature type="transmembrane region" description="Helical" evidence="1">
    <location>
        <begin position="54"/>
        <end position="74"/>
    </location>
</feature>
<sequence length="208" mass="23296">MHSLLNGYPGIIKDCHPAGYFSIVTLFAIEVNSIALLFFLRARAIFHDVPRMQMVLACLLGLVFGGSILSFFVVHSTNPVVEQKTCTQADVESFYSMVSIGTLLVFDTVVYVAISYRLFQAFLFHRRGEPVFQRTCILSNGATLPSFSKSLFRDGQLYYLISLLTGSTAFVMLVVPSIDIQYKVAFIPLHITFTNIIACWVFRNVKLG</sequence>
<dbReference type="Proteomes" id="UP000297245">
    <property type="component" value="Unassembled WGS sequence"/>
</dbReference>
<accession>A0A4S8LB12</accession>
<keyword evidence="1" id="KW-0812">Transmembrane</keyword>